<dbReference type="KEGG" id="rhg:EXZ61_04325"/>
<sequence length="203" mass="22543">MNLLFLLSLVGLAFFVLNKRDQSVRIALLGSYLGKFHIEKLMETVIDGYMRALGESNAERQAQVWGMLSSAEHTLCEQFNAFAHEFAKVPEEASRVSALSIALPYATKLLAGATFDMREALLLHARGIEAVAQDTTLAQKDKAFRLTAELFLMQHTCHWFCRSKTIASARMVARHKTPYAQLVASVSPATRQAYVALLAGKRP</sequence>
<protein>
    <submittedName>
        <fullName evidence="1">Uncharacterized protein</fullName>
    </submittedName>
</protein>
<reference evidence="2" key="1">
    <citation type="submission" date="2019-02" db="EMBL/GenBank/DDBJ databases">
        <title>Complete genome sequence of Rhodoferax sp. Gr-4.</title>
        <authorList>
            <person name="Jin L."/>
        </authorList>
    </citation>
    <scope>NUCLEOTIDE SEQUENCE [LARGE SCALE GENOMIC DNA]</scope>
    <source>
        <strain evidence="2">Gr-4</strain>
    </source>
</reference>
<evidence type="ECO:0000313" key="2">
    <source>
        <dbReference type="Proteomes" id="UP000317365"/>
    </source>
</evidence>
<organism evidence="1 2">
    <name type="scientific">Rhodoferax aquaticus</name>
    <dbReference type="NCBI Taxonomy" id="2527691"/>
    <lineage>
        <taxon>Bacteria</taxon>
        <taxon>Pseudomonadati</taxon>
        <taxon>Pseudomonadota</taxon>
        <taxon>Betaproteobacteria</taxon>
        <taxon>Burkholderiales</taxon>
        <taxon>Comamonadaceae</taxon>
        <taxon>Rhodoferax</taxon>
    </lineage>
</organism>
<dbReference type="Proteomes" id="UP000317365">
    <property type="component" value="Chromosome"/>
</dbReference>
<dbReference type="EMBL" id="CP036282">
    <property type="protein sequence ID" value="QDL53464.1"/>
    <property type="molecule type" value="Genomic_DNA"/>
</dbReference>
<proteinExistence type="predicted"/>
<evidence type="ECO:0000313" key="1">
    <source>
        <dbReference type="EMBL" id="QDL53464.1"/>
    </source>
</evidence>
<gene>
    <name evidence="1" type="ORF">EXZ61_04325</name>
</gene>
<reference evidence="2" key="2">
    <citation type="journal article" date="2020" name="Int. J. Syst. Evol. Microbiol.">
        <title>Genomic insights into a novel species Rhodoferax aquaticus sp. nov., isolated from freshwater.</title>
        <authorList>
            <person name="Li T."/>
            <person name="Zhuo Y."/>
            <person name="Jin C.Z."/>
            <person name="Wu X."/>
            <person name="Ko S.R."/>
            <person name="Jin F.J."/>
            <person name="Ahn C.Y."/>
            <person name="Oh H.M."/>
            <person name="Lee H.G."/>
            <person name="Jin L."/>
        </authorList>
    </citation>
    <scope>NUCLEOTIDE SEQUENCE [LARGE SCALE GENOMIC DNA]</scope>
    <source>
        <strain evidence="2">Gr-4</strain>
    </source>
</reference>
<dbReference type="RefSeq" id="WP_142809375.1">
    <property type="nucleotide sequence ID" value="NZ_CP036282.1"/>
</dbReference>
<accession>A0A515ELF1</accession>
<dbReference type="AlphaFoldDB" id="A0A515ELF1"/>
<keyword evidence="2" id="KW-1185">Reference proteome</keyword>
<name>A0A515ELF1_9BURK</name>